<feature type="transmembrane region" description="Helical" evidence="1">
    <location>
        <begin position="156"/>
        <end position="175"/>
    </location>
</feature>
<accession>A0A371HZT4</accession>
<protein>
    <submittedName>
        <fullName evidence="4">Uncharacterized protein</fullName>
    </submittedName>
</protein>
<keyword evidence="1" id="KW-0472">Membrane</keyword>
<proteinExistence type="predicted"/>
<sequence>MVKTKMIYNTRDSSDETRGNWYLDSGCSNHMAKDRSMFKDIDDSIKGKVRLGNDTWCSQKEKAPKSLICTIYDNYNKRHDTTNIAMKVEADDSWLWHQKFGHFNSQALKLLYQKNMMRDMSYLKERSLIEKQHKLLFSTNKVQRAKDLLELIRTNIYGPMMTLSLKNIMYFILFIDDFSRMT</sequence>
<dbReference type="AlphaFoldDB" id="A0A371HZT4"/>
<evidence type="ECO:0000313" key="5">
    <source>
        <dbReference type="Proteomes" id="UP000257109"/>
    </source>
</evidence>
<keyword evidence="1" id="KW-1133">Transmembrane helix</keyword>
<organism evidence="4 5">
    <name type="scientific">Mucuna pruriens</name>
    <name type="common">Velvet bean</name>
    <name type="synonym">Dolichos pruriens</name>
    <dbReference type="NCBI Taxonomy" id="157652"/>
    <lineage>
        <taxon>Eukaryota</taxon>
        <taxon>Viridiplantae</taxon>
        <taxon>Streptophyta</taxon>
        <taxon>Embryophyta</taxon>
        <taxon>Tracheophyta</taxon>
        <taxon>Spermatophyta</taxon>
        <taxon>Magnoliopsida</taxon>
        <taxon>eudicotyledons</taxon>
        <taxon>Gunneridae</taxon>
        <taxon>Pentapetalae</taxon>
        <taxon>rosids</taxon>
        <taxon>fabids</taxon>
        <taxon>Fabales</taxon>
        <taxon>Fabaceae</taxon>
        <taxon>Papilionoideae</taxon>
        <taxon>50 kb inversion clade</taxon>
        <taxon>NPAAA clade</taxon>
        <taxon>indigoferoid/millettioid clade</taxon>
        <taxon>Phaseoleae</taxon>
        <taxon>Mucuna</taxon>
    </lineage>
</organism>
<evidence type="ECO:0000313" key="4">
    <source>
        <dbReference type="EMBL" id="RDY08308.1"/>
    </source>
</evidence>
<comment type="caution">
    <text evidence="4">The sequence shown here is derived from an EMBL/GenBank/DDBJ whole genome shotgun (WGS) entry which is preliminary data.</text>
</comment>
<dbReference type="Pfam" id="PF22936">
    <property type="entry name" value="Pol_BBD"/>
    <property type="match status" value="1"/>
</dbReference>
<dbReference type="EMBL" id="QJKJ01001301">
    <property type="protein sequence ID" value="RDY08308.1"/>
    <property type="molecule type" value="Genomic_DNA"/>
</dbReference>
<gene>
    <name evidence="4" type="ORF">CR513_07479</name>
</gene>
<dbReference type="Pfam" id="PF13976">
    <property type="entry name" value="gag_pre-integrs"/>
    <property type="match status" value="1"/>
</dbReference>
<name>A0A371HZT4_MUCPR</name>
<dbReference type="InterPro" id="IPR025724">
    <property type="entry name" value="GAG-pre-integrase_dom"/>
</dbReference>
<evidence type="ECO:0000259" key="3">
    <source>
        <dbReference type="Pfam" id="PF22936"/>
    </source>
</evidence>
<evidence type="ECO:0000259" key="2">
    <source>
        <dbReference type="Pfam" id="PF13976"/>
    </source>
</evidence>
<feature type="domain" description="GAG-pre-integrase" evidence="2">
    <location>
        <begin position="82"/>
        <end position="124"/>
    </location>
</feature>
<evidence type="ECO:0000256" key="1">
    <source>
        <dbReference type="SAM" id="Phobius"/>
    </source>
</evidence>
<keyword evidence="1" id="KW-0812">Transmembrane</keyword>
<dbReference type="STRING" id="157652.A0A371HZT4"/>
<reference evidence="4" key="1">
    <citation type="submission" date="2018-05" db="EMBL/GenBank/DDBJ databases">
        <title>Draft genome of Mucuna pruriens seed.</title>
        <authorList>
            <person name="Nnadi N.E."/>
            <person name="Vos R."/>
            <person name="Hasami M.H."/>
            <person name="Devisetty U.K."/>
            <person name="Aguiy J.C."/>
        </authorList>
    </citation>
    <scope>NUCLEOTIDE SEQUENCE [LARGE SCALE GENOMIC DNA]</scope>
    <source>
        <strain evidence="4">JCA_2017</strain>
    </source>
</reference>
<feature type="domain" description="Retrovirus-related Pol polyprotein from transposon TNT 1-94-like beta-barrel" evidence="3">
    <location>
        <begin position="21"/>
        <end position="60"/>
    </location>
</feature>
<dbReference type="Proteomes" id="UP000257109">
    <property type="component" value="Unassembled WGS sequence"/>
</dbReference>
<feature type="non-terminal residue" evidence="4">
    <location>
        <position position="1"/>
    </location>
</feature>
<dbReference type="OrthoDB" id="2015125at2759"/>
<keyword evidence="5" id="KW-1185">Reference proteome</keyword>
<dbReference type="InterPro" id="IPR054722">
    <property type="entry name" value="PolX-like_BBD"/>
</dbReference>